<feature type="domain" description="Secretion system C-terminal sorting" evidence="5">
    <location>
        <begin position="973"/>
        <end position="1042"/>
    </location>
</feature>
<evidence type="ECO:0000313" key="7">
    <source>
        <dbReference type="EMBL" id="GGD31649.1"/>
    </source>
</evidence>
<feature type="domain" description="DUF7619" evidence="6">
    <location>
        <begin position="829"/>
        <end position="955"/>
    </location>
</feature>
<evidence type="ECO:0000256" key="4">
    <source>
        <dbReference type="SAM" id="SignalP"/>
    </source>
</evidence>
<comment type="caution">
    <text evidence="7">The sequence shown here is derived from an EMBL/GenBank/DDBJ whole genome shotgun (WGS) entry which is preliminary data.</text>
</comment>
<dbReference type="Gene3D" id="3.80.10.10">
    <property type="entry name" value="Ribonuclease Inhibitor"/>
    <property type="match status" value="1"/>
</dbReference>
<evidence type="ECO:0000256" key="2">
    <source>
        <dbReference type="ARBA" id="ARBA00022729"/>
    </source>
</evidence>
<keyword evidence="3" id="KW-0677">Repeat</keyword>
<keyword evidence="2 4" id="KW-0732">Signal</keyword>
<dbReference type="PANTHER" id="PTHR47566">
    <property type="match status" value="1"/>
</dbReference>
<sequence>MKKILLLFILLTGSLYAQPPIGQPNNLAICDQNSDGFEAFDLTVTIPEILNGLNPSLYTITFYTSLADAQNEMAPIANPMAYINSSNPHTIFVRVLENANPTNFAITSFDLIVNPLPSIVQPSNLVIYQSPFIGTATFDLSSQTTFLINGNSSAFVSYYVTETDAVSGSSMIVSATAFSNTTNPQTIYTRVENTDTGCFSITSFDLIVAEDGIIFFPDANFKQQLLNANPSNFIALNYLGNQITIDINNDNEIQFSEALLVSSLSVNSNNNISQIVGIEYFQNLSNLSCSNTSITSLNLSSLVNLKTLQCNNSLLTSINVSGMTNLENLYVNGNQLVSLDLHDLENLKVVLCSDNSISNINLNGLINLYQLTCTNNVITSLNLDSLFDLTVLYCNNNQISSLSFDGLSNLSSIHADNNLLSFVEIIDCPQIYNAGFSNNILSTINLSGTTDIEFLSINNNNFSDINFVTSLSSLRSLNCSNNLVGNLDFVGSILDLQFLNCSNTLISTLDLSGNQNFISLQCTNNPNLISVFLKFGREYELTIQNGYPMNNNPNLQYVCVDEYRISTFANYFALNNMNNVVVNSYCSFNPGGDYNTITGTIQYDFNNNGCDTSDPNANYFGLEVNIDGMTTNSSVYSNGLGIYNLFTSNTGVYGLVPNLENASYFTVTPFSAEVPVMTIDNSTTIQNFCISANGVHPDLEVVIAPVVPARPGFEAVYKIVYKNKGNQVMSQNYGLNFFYNHNLMNLVSTSVVPSAQATGGLQWDYANLMPFESRSILVTFLINAPTDTTNPVNIDDVLTFTSVILPQTGDVAVTDNTFVFNQSVVGSYDPNDITCLQGEVVSPSEIGEFLHYMIRFENTGNASAENIVVKTEINASQFNVNSLQMIAASHNATIRRNGSKIEFIFQNIQLDSGGHGNILLKIKSKGDLQEGDFVAKYANIYFDYNFPIETNEAETLFVTLSTNNPEWSTSVSVYPNSVKDVVTITSSDKTIKSIELYDANGRLLQTQLVNNLTTALNMLERASGIYFIKIATDSGSMIEKLIKN</sequence>
<dbReference type="EMBL" id="BMFG01000009">
    <property type="protein sequence ID" value="GGD31649.1"/>
    <property type="molecule type" value="Genomic_DNA"/>
</dbReference>
<organism evidence="7 8">
    <name type="scientific">Flavobacterium orientale</name>
    <dbReference type="NCBI Taxonomy" id="1756020"/>
    <lineage>
        <taxon>Bacteria</taxon>
        <taxon>Pseudomonadati</taxon>
        <taxon>Bacteroidota</taxon>
        <taxon>Flavobacteriia</taxon>
        <taxon>Flavobacteriales</taxon>
        <taxon>Flavobacteriaceae</taxon>
        <taxon>Flavobacterium</taxon>
    </lineage>
</organism>
<dbReference type="Proteomes" id="UP000625735">
    <property type="component" value="Unassembled WGS sequence"/>
</dbReference>
<dbReference type="PANTHER" id="PTHR47566:SF1">
    <property type="entry name" value="PROTEIN NUD1"/>
    <property type="match status" value="1"/>
</dbReference>
<dbReference type="Pfam" id="PF24595">
    <property type="entry name" value="DUF7619"/>
    <property type="match status" value="1"/>
</dbReference>
<evidence type="ECO:0000259" key="6">
    <source>
        <dbReference type="Pfam" id="PF24595"/>
    </source>
</evidence>
<dbReference type="InterPro" id="IPR026444">
    <property type="entry name" value="Secre_tail"/>
</dbReference>
<feature type="chain" id="PRO_5036791795" description="Secretion system C-terminal sorting domain-containing protein" evidence="4">
    <location>
        <begin position="18"/>
        <end position="1044"/>
    </location>
</feature>
<dbReference type="AlphaFoldDB" id="A0A916Y5G2"/>
<reference evidence="7" key="1">
    <citation type="journal article" date="2014" name="Int. J. Syst. Evol. Microbiol.">
        <title>Complete genome sequence of Corynebacterium casei LMG S-19264T (=DSM 44701T), isolated from a smear-ripened cheese.</title>
        <authorList>
            <consortium name="US DOE Joint Genome Institute (JGI-PGF)"/>
            <person name="Walter F."/>
            <person name="Albersmeier A."/>
            <person name="Kalinowski J."/>
            <person name="Ruckert C."/>
        </authorList>
    </citation>
    <scope>NUCLEOTIDE SEQUENCE</scope>
    <source>
        <strain evidence="7">CGMCC 1.12506</strain>
    </source>
</reference>
<accession>A0A916Y5G2</accession>
<evidence type="ECO:0000259" key="5">
    <source>
        <dbReference type="Pfam" id="PF18962"/>
    </source>
</evidence>
<dbReference type="InterPro" id="IPR052574">
    <property type="entry name" value="CDIRP"/>
</dbReference>
<dbReference type="InterPro" id="IPR032675">
    <property type="entry name" value="LRR_dom_sf"/>
</dbReference>
<evidence type="ECO:0008006" key="9">
    <source>
        <dbReference type="Google" id="ProtNLM"/>
    </source>
</evidence>
<dbReference type="NCBIfam" id="TIGR04183">
    <property type="entry name" value="Por_Secre_tail"/>
    <property type="match status" value="1"/>
</dbReference>
<evidence type="ECO:0000313" key="8">
    <source>
        <dbReference type="Proteomes" id="UP000625735"/>
    </source>
</evidence>
<evidence type="ECO:0000256" key="3">
    <source>
        <dbReference type="ARBA" id="ARBA00022737"/>
    </source>
</evidence>
<feature type="signal peptide" evidence="4">
    <location>
        <begin position="1"/>
        <end position="17"/>
    </location>
</feature>
<protein>
    <recommendedName>
        <fullName evidence="9">Secretion system C-terminal sorting domain-containing protein</fullName>
    </recommendedName>
</protein>
<dbReference type="Pfam" id="PF18962">
    <property type="entry name" value="Por_Secre_tail"/>
    <property type="match status" value="1"/>
</dbReference>
<evidence type="ECO:0000256" key="1">
    <source>
        <dbReference type="ARBA" id="ARBA00022614"/>
    </source>
</evidence>
<keyword evidence="8" id="KW-1185">Reference proteome</keyword>
<dbReference type="GO" id="GO:0035591">
    <property type="term" value="F:signaling adaptor activity"/>
    <property type="evidence" value="ECO:0007669"/>
    <property type="project" value="TreeGrafter"/>
</dbReference>
<dbReference type="RefSeq" id="WP_188362651.1">
    <property type="nucleotide sequence ID" value="NZ_BMFG01000009.1"/>
</dbReference>
<reference evidence="7" key="2">
    <citation type="submission" date="2020-09" db="EMBL/GenBank/DDBJ databases">
        <authorList>
            <person name="Sun Q."/>
            <person name="Zhou Y."/>
        </authorList>
    </citation>
    <scope>NUCLEOTIDE SEQUENCE</scope>
    <source>
        <strain evidence="7">CGMCC 1.12506</strain>
    </source>
</reference>
<dbReference type="InterPro" id="IPR055353">
    <property type="entry name" value="DUF7619"/>
</dbReference>
<dbReference type="SUPFAM" id="SSF52058">
    <property type="entry name" value="L domain-like"/>
    <property type="match status" value="2"/>
</dbReference>
<proteinExistence type="predicted"/>
<name>A0A916Y5G2_9FLAO</name>
<gene>
    <name evidence="7" type="ORF">GCM10011343_22200</name>
</gene>
<keyword evidence="1" id="KW-0433">Leucine-rich repeat</keyword>